<evidence type="ECO:0000313" key="1">
    <source>
        <dbReference type="EMBL" id="QCD45870.1"/>
    </source>
</evidence>
<protein>
    <submittedName>
        <fullName evidence="1">Uncharacterized protein</fullName>
    </submittedName>
</protein>
<organism evidence="1 2">
    <name type="scientific">Campylobacter rectus</name>
    <name type="common">Wolinella recta</name>
    <dbReference type="NCBI Taxonomy" id="203"/>
    <lineage>
        <taxon>Bacteria</taxon>
        <taxon>Pseudomonadati</taxon>
        <taxon>Campylobacterota</taxon>
        <taxon>Epsilonproteobacteria</taxon>
        <taxon>Campylobacterales</taxon>
        <taxon>Campylobacteraceae</taxon>
        <taxon>Campylobacter</taxon>
    </lineage>
</organism>
<gene>
    <name evidence="1" type="ORF">CRECT_0162</name>
</gene>
<name>A0A6G5QJN0_CAMRE</name>
<dbReference type="AlphaFoldDB" id="A0A6G5QJN0"/>
<reference evidence="1 2" key="1">
    <citation type="submission" date="2016-07" db="EMBL/GenBank/DDBJ databases">
        <title>Comparative genomics of the Campylobacter concisus group.</title>
        <authorList>
            <person name="Miller W.G."/>
            <person name="Yee E."/>
            <person name="Chapman M.H."/>
            <person name="Huynh S."/>
            <person name="Bono J.L."/>
            <person name="On S.L.W."/>
            <person name="StLeger J."/>
            <person name="Foster G."/>
            <person name="Parker C.T."/>
        </authorList>
    </citation>
    <scope>NUCLEOTIDE SEQUENCE [LARGE SCALE GENOMIC DNA]</scope>
    <source>
        <strain evidence="1 2">ATCC 33238</strain>
    </source>
</reference>
<evidence type="ECO:0000313" key="2">
    <source>
        <dbReference type="Proteomes" id="UP000502377"/>
    </source>
</evidence>
<accession>A0A6G5QJN0</accession>
<dbReference type="KEGG" id="crx:CRECT_0162"/>
<dbReference type="Proteomes" id="UP000502377">
    <property type="component" value="Chromosome"/>
</dbReference>
<sequence length="157" mass="17852">MKLTLAPNEFLDGYVLGCEFARNADISGNAYLFWSGAISAKYENSRTVFLHKKSIPARFQEAAELCSDLSGLTLTSAFCSFTTLAPSHLVAKNGSKLYPLFELHEICGIKFINLKKFYDDFGLDYRYRIYIEKCSFFSPAPLEKRIKLTETMCLGYY</sequence>
<proteinExistence type="predicted"/>
<dbReference type="EMBL" id="CP012543">
    <property type="protein sequence ID" value="QCD45870.1"/>
    <property type="molecule type" value="Genomic_DNA"/>
</dbReference>